<accession>A0A1B1MR18</accession>
<dbReference type="Pfam" id="PF07346">
    <property type="entry name" value="DUF1477"/>
    <property type="match status" value="1"/>
</dbReference>
<evidence type="ECO:0000313" key="1">
    <source>
        <dbReference type="EMBL" id="ANS71041.1"/>
    </source>
</evidence>
<name>A0A1B1MR18_NPVLD</name>
<sequence length="146" mass="16771">MKTTTTTTRKRAASRRNLLSDDNLVVRRLLNYLTNTTFVPKGSSTTATVDYYDDDDKRANRAFYTLCGNSLRYLLPKLGKLLSLDAFKYVFDTIVEVERCLFNKSHLLTFTIGYLANHSDGQSLPCMLNLQLLSYLLTRYDSYINN</sequence>
<reference evidence="1" key="1">
    <citation type="journal article" date="2016" name="J. Invertebr. Pathol.">
        <title>An alphabaculovirus isolated from dead Lymantria dispar larvae shows high genetic similarity to baculovirus previously isolated from Lymantria monacha - An example of adaptation to a new host.</title>
        <authorList>
            <person name="Rabalski L."/>
            <person name="Krejmer-Rabalska M."/>
            <person name="Skrzecz I."/>
            <person name="Wasag B."/>
            <person name="Szewczyk B."/>
        </authorList>
    </citation>
    <scope>NUCLEOTIDE SEQUENCE</scope>
    <source>
        <strain evidence="1">BNP</strain>
    </source>
</reference>
<dbReference type="InterPro" id="IPR009946">
    <property type="entry name" value="AcMNPV_Orf4"/>
</dbReference>
<proteinExistence type="predicted"/>
<protein>
    <submittedName>
        <fullName evidence="1">Uncharacterized protein</fullName>
    </submittedName>
</protein>
<organism evidence="1">
    <name type="scientific">Lymantria dispar multicapsid nuclear polyhedrosis virus</name>
    <name type="common">LdMNPV</name>
    <dbReference type="NCBI Taxonomy" id="10449"/>
    <lineage>
        <taxon>Viruses</taxon>
        <taxon>Viruses incertae sedis</taxon>
        <taxon>Naldaviricetes</taxon>
        <taxon>Lefavirales</taxon>
        <taxon>Baculoviridae</taxon>
        <taxon>Alphabaculovirus</taxon>
        <taxon>Alphabaculovirus lydisparis</taxon>
    </lineage>
</organism>
<organismHost>
    <name type="scientific">Lepidoptera</name>
    <name type="common">moths &amp; butterflies</name>
    <dbReference type="NCBI Taxonomy" id="7088"/>
</organismHost>
<dbReference type="EMBL" id="KU377538">
    <property type="protein sequence ID" value="ANS71041.1"/>
    <property type="molecule type" value="Genomic_DNA"/>
</dbReference>